<comment type="similarity">
    <text evidence="2">Belongs to the NPC2 family.</text>
</comment>
<dbReference type="SMART" id="SM00737">
    <property type="entry name" value="ML"/>
    <property type="match status" value="1"/>
</dbReference>
<sequence length="151" mass="16773">MSDNNSKDGIGELNDVVVEGCDEDQDQCEVELGQDVNISITFTTKALIKTACAKVEANVMGLKVDVKKEPEKICENENSGVKCPLNQGLIFTYKGTAKVPNLELLKTVGEADVYWRLMREDEKSEERKRREAGTPPTTEIVCVQIPVKIKK</sequence>
<gene>
    <name evidence="5" type="ORF">HCN44_001623</name>
</gene>
<evidence type="ECO:0000256" key="3">
    <source>
        <dbReference type="ARBA" id="ARBA00022525"/>
    </source>
</evidence>
<dbReference type="InterPro" id="IPR003172">
    <property type="entry name" value="ML_dom"/>
</dbReference>
<dbReference type="Gene3D" id="2.60.40.770">
    <property type="match status" value="1"/>
</dbReference>
<accession>A0A835CSI3</accession>
<dbReference type="AlphaFoldDB" id="A0A835CSI3"/>
<name>A0A835CSI3_APHGI</name>
<dbReference type="OrthoDB" id="4937502at2759"/>
<comment type="caution">
    <text evidence="5">The sequence shown here is derived from an EMBL/GenBank/DDBJ whole genome shotgun (WGS) entry which is preliminary data.</text>
</comment>
<dbReference type="Pfam" id="PF02221">
    <property type="entry name" value="E1_DerP2_DerF2"/>
    <property type="match status" value="1"/>
</dbReference>
<protein>
    <recommendedName>
        <fullName evidence="4">MD-2-related lipid-recognition domain-containing protein</fullName>
    </recommendedName>
</protein>
<comment type="subcellular location">
    <subcellularLocation>
        <location evidence="1">Secreted</location>
    </subcellularLocation>
</comment>
<reference evidence="5 6" key="1">
    <citation type="submission" date="2020-08" db="EMBL/GenBank/DDBJ databases">
        <title>Aphidius gifuensis genome sequencing and assembly.</title>
        <authorList>
            <person name="Du Z."/>
        </authorList>
    </citation>
    <scope>NUCLEOTIDE SEQUENCE [LARGE SCALE GENOMIC DNA]</scope>
    <source>
        <strain evidence="5">YNYX2018</strain>
        <tissue evidence="5">Adults</tissue>
    </source>
</reference>
<feature type="domain" description="MD-2-related lipid-recognition" evidence="4">
    <location>
        <begin position="1"/>
        <end position="147"/>
    </location>
</feature>
<keyword evidence="3" id="KW-0964">Secreted</keyword>
<keyword evidence="6" id="KW-1185">Reference proteome</keyword>
<evidence type="ECO:0000256" key="2">
    <source>
        <dbReference type="ARBA" id="ARBA00006370"/>
    </source>
</evidence>
<dbReference type="EMBL" id="JACMRX010000003">
    <property type="protein sequence ID" value="KAF7992298.1"/>
    <property type="molecule type" value="Genomic_DNA"/>
</dbReference>
<dbReference type="Proteomes" id="UP000639338">
    <property type="component" value="Unassembled WGS sequence"/>
</dbReference>
<dbReference type="SUPFAM" id="SSF81296">
    <property type="entry name" value="E set domains"/>
    <property type="match status" value="1"/>
</dbReference>
<evidence type="ECO:0000313" key="5">
    <source>
        <dbReference type="EMBL" id="KAF7992298.1"/>
    </source>
</evidence>
<evidence type="ECO:0000313" key="6">
    <source>
        <dbReference type="Proteomes" id="UP000639338"/>
    </source>
</evidence>
<organism evidence="5 6">
    <name type="scientific">Aphidius gifuensis</name>
    <name type="common">Parasitoid wasp</name>
    <dbReference type="NCBI Taxonomy" id="684658"/>
    <lineage>
        <taxon>Eukaryota</taxon>
        <taxon>Metazoa</taxon>
        <taxon>Ecdysozoa</taxon>
        <taxon>Arthropoda</taxon>
        <taxon>Hexapoda</taxon>
        <taxon>Insecta</taxon>
        <taxon>Pterygota</taxon>
        <taxon>Neoptera</taxon>
        <taxon>Endopterygota</taxon>
        <taxon>Hymenoptera</taxon>
        <taxon>Apocrita</taxon>
        <taxon>Ichneumonoidea</taxon>
        <taxon>Braconidae</taxon>
        <taxon>Aphidiinae</taxon>
        <taxon>Aphidius</taxon>
    </lineage>
</organism>
<evidence type="ECO:0000259" key="4">
    <source>
        <dbReference type="SMART" id="SM00737"/>
    </source>
</evidence>
<proteinExistence type="inferred from homology"/>
<evidence type="ECO:0000256" key="1">
    <source>
        <dbReference type="ARBA" id="ARBA00004613"/>
    </source>
</evidence>
<dbReference type="InterPro" id="IPR014756">
    <property type="entry name" value="Ig_E-set"/>
</dbReference>
<dbReference type="GO" id="GO:0005576">
    <property type="term" value="C:extracellular region"/>
    <property type="evidence" value="ECO:0007669"/>
    <property type="project" value="UniProtKB-SubCell"/>
</dbReference>
<dbReference type="FunFam" id="2.60.40.770:FF:000001">
    <property type="entry name" value="NPC intracellular cholesterol transporter 2"/>
    <property type="match status" value="1"/>
</dbReference>